<evidence type="ECO:0000313" key="3">
    <source>
        <dbReference type="Proteomes" id="UP000244225"/>
    </source>
</evidence>
<reference evidence="2 3" key="1">
    <citation type="submission" date="2018-04" db="EMBL/GenBank/DDBJ databases">
        <title>Genomic Encyclopedia of Archaeal and Bacterial Type Strains, Phase II (KMG-II): from individual species to whole genera.</title>
        <authorList>
            <person name="Goeker M."/>
        </authorList>
    </citation>
    <scope>NUCLEOTIDE SEQUENCE [LARGE SCALE GENOMIC DNA]</scope>
    <source>
        <strain evidence="2 3">DSM 100162</strain>
    </source>
</reference>
<dbReference type="OrthoDB" id="9791261at2"/>
<sequence>MDIIKFGTLYFLLLLFSFPARAQDTLRLSREQSEARFLKENLLLMAESLQISQAEAVLMQAKLWPNPSLSVDEVNLWATDRQLRVFGEELQGFNGGSFGKNQQISLSIEQLVLTAGKRKKLMALEQVSVDKSRQYFEDLLRHLKMEFRGQLTNLQYLQRVRDIYQVQLSSVQQLTQAYKRQVAQGSIPRGEYIRLKALELELAKNISALNEDLNEAQKELKLLMRLPATTHLELTDDGYTRDTQQLQALALEHLVSRAKESRPDYKLAELEQTYFDKLYTYERAQRVPDLTFSGGYDRGGNFMYNFVGFGVAMDLPFFNRNQGHIKAAKIGREQAKLLFQHKDQSIESETVLAYQNLRNALHFYSQIEPDYEQSLDELLSSYTRNLTGRNISLLEYLDFMEAYLENKKIILEAGKELNDKAEELNFAIGQDIIN</sequence>
<organism evidence="2 3">
    <name type="scientific">Pontibacter mucosus</name>
    <dbReference type="NCBI Taxonomy" id="1649266"/>
    <lineage>
        <taxon>Bacteria</taxon>
        <taxon>Pseudomonadati</taxon>
        <taxon>Bacteroidota</taxon>
        <taxon>Cytophagia</taxon>
        <taxon>Cytophagales</taxon>
        <taxon>Hymenobacteraceae</taxon>
        <taxon>Pontibacter</taxon>
    </lineage>
</organism>
<dbReference type="SUPFAM" id="SSF56954">
    <property type="entry name" value="Outer membrane efflux proteins (OEP)"/>
    <property type="match status" value="1"/>
</dbReference>
<gene>
    <name evidence="2" type="ORF">C8N40_102308</name>
</gene>
<dbReference type="PANTHER" id="PTHR30203">
    <property type="entry name" value="OUTER MEMBRANE CATION EFFLUX PROTEIN"/>
    <property type="match status" value="1"/>
</dbReference>
<dbReference type="RefSeq" id="WP_108210717.1">
    <property type="nucleotide sequence ID" value="NZ_QBKI01000002.1"/>
</dbReference>
<dbReference type="PANTHER" id="PTHR30203:SF23">
    <property type="entry name" value="OUTER MEMBRANE EFFLUX PROTEIN"/>
    <property type="match status" value="1"/>
</dbReference>
<dbReference type="Proteomes" id="UP000244225">
    <property type="component" value="Unassembled WGS sequence"/>
</dbReference>
<dbReference type="InterPro" id="IPR010131">
    <property type="entry name" value="MdtP/NodT-like"/>
</dbReference>
<protein>
    <submittedName>
        <fullName evidence="2">Cobalt-zinc-cadmium efflux system outer membrane protein</fullName>
    </submittedName>
</protein>
<evidence type="ECO:0000256" key="1">
    <source>
        <dbReference type="SAM" id="Coils"/>
    </source>
</evidence>
<dbReference type="GO" id="GO:0015562">
    <property type="term" value="F:efflux transmembrane transporter activity"/>
    <property type="evidence" value="ECO:0007669"/>
    <property type="project" value="InterPro"/>
</dbReference>
<dbReference type="EMBL" id="QBKI01000002">
    <property type="protein sequence ID" value="PTX21332.1"/>
    <property type="molecule type" value="Genomic_DNA"/>
</dbReference>
<name>A0A2T5YPV6_9BACT</name>
<accession>A0A2T5YPV6</accession>
<keyword evidence="3" id="KW-1185">Reference proteome</keyword>
<comment type="caution">
    <text evidence="2">The sequence shown here is derived from an EMBL/GenBank/DDBJ whole genome shotgun (WGS) entry which is preliminary data.</text>
</comment>
<dbReference type="AlphaFoldDB" id="A0A2T5YPV6"/>
<dbReference type="Gene3D" id="1.20.1600.10">
    <property type="entry name" value="Outer membrane efflux proteins (OEP)"/>
    <property type="match status" value="1"/>
</dbReference>
<evidence type="ECO:0000313" key="2">
    <source>
        <dbReference type="EMBL" id="PTX21332.1"/>
    </source>
</evidence>
<proteinExistence type="predicted"/>
<keyword evidence="1" id="KW-0175">Coiled coil</keyword>
<feature type="coiled-coil region" evidence="1">
    <location>
        <begin position="199"/>
        <end position="226"/>
    </location>
</feature>